<evidence type="ECO:0000313" key="3">
    <source>
        <dbReference type="RefSeq" id="XP_021007736.1"/>
    </source>
</evidence>
<proteinExistence type="predicted"/>
<protein>
    <submittedName>
        <fullName evidence="3">Uncharacterized protein LOC110285715</fullName>
    </submittedName>
</protein>
<evidence type="ECO:0000313" key="2">
    <source>
        <dbReference type="Proteomes" id="UP000515126"/>
    </source>
</evidence>
<dbReference type="AlphaFoldDB" id="A0A6P5P245"/>
<keyword evidence="2" id="KW-1185">Reference proteome</keyword>
<accession>A0A6P5P245</accession>
<dbReference type="RefSeq" id="XP_021007736.1">
    <property type="nucleotide sequence ID" value="XM_021152077.1"/>
</dbReference>
<dbReference type="KEGG" id="mcal:110285715"/>
<name>A0A6P5P245_MUSCR</name>
<gene>
    <name evidence="3" type="primary">LOC110285715</name>
</gene>
<sequence length="100" mass="10849">MESDQRARPGPRRQPRTLHHPGGLRCARRSAAPERQTKGRAAGRAPRLASPRFAALPQACPAHAGSYPEPRPSEPQPGRRARGAGSVHAADRRPRSPRLS</sequence>
<feature type="region of interest" description="Disordered" evidence="1">
    <location>
        <begin position="1"/>
        <end position="100"/>
    </location>
</feature>
<evidence type="ECO:0000256" key="1">
    <source>
        <dbReference type="SAM" id="MobiDB-lite"/>
    </source>
</evidence>
<dbReference type="GeneID" id="110285715"/>
<organism evidence="2 3">
    <name type="scientific">Mus caroli</name>
    <name type="common">Ryukyu mouse</name>
    <name type="synonym">Ricefield mouse</name>
    <dbReference type="NCBI Taxonomy" id="10089"/>
    <lineage>
        <taxon>Eukaryota</taxon>
        <taxon>Metazoa</taxon>
        <taxon>Chordata</taxon>
        <taxon>Craniata</taxon>
        <taxon>Vertebrata</taxon>
        <taxon>Euteleostomi</taxon>
        <taxon>Mammalia</taxon>
        <taxon>Eutheria</taxon>
        <taxon>Euarchontoglires</taxon>
        <taxon>Glires</taxon>
        <taxon>Rodentia</taxon>
        <taxon>Myomorpha</taxon>
        <taxon>Muroidea</taxon>
        <taxon>Muridae</taxon>
        <taxon>Murinae</taxon>
        <taxon>Mus</taxon>
        <taxon>Mus</taxon>
    </lineage>
</organism>
<dbReference type="Proteomes" id="UP000515126">
    <property type="component" value="Chromosome 19"/>
</dbReference>
<reference evidence="3" key="1">
    <citation type="submission" date="2025-08" db="UniProtKB">
        <authorList>
            <consortium name="RefSeq"/>
        </authorList>
    </citation>
    <scope>IDENTIFICATION</scope>
</reference>
<feature type="compositionally biased region" description="Basic residues" evidence="1">
    <location>
        <begin position="9"/>
        <end position="19"/>
    </location>
</feature>